<gene>
    <name evidence="3" type="ORF">DFH94DRAFT_390672</name>
</gene>
<comment type="caution">
    <text evidence="3">The sequence shown here is derived from an EMBL/GenBank/DDBJ whole genome shotgun (WGS) entry which is preliminary data.</text>
</comment>
<reference evidence="3" key="1">
    <citation type="submission" date="2019-10" db="EMBL/GenBank/DDBJ databases">
        <authorList>
            <consortium name="DOE Joint Genome Institute"/>
            <person name="Kuo A."/>
            <person name="Miyauchi S."/>
            <person name="Kiss E."/>
            <person name="Drula E."/>
            <person name="Kohler A."/>
            <person name="Sanchez-Garcia M."/>
            <person name="Andreopoulos B."/>
            <person name="Barry K.W."/>
            <person name="Bonito G."/>
            <person name="Buee M."/>
            <person name="Carver A."/>
            <person name="Chen C."/>
            <person name="Cichocki N."/>
            <person name="Clum A."/>
            <person name="Culley D."/>
            <person name="Crous P.W."/>
            <person name="Fauchery L."/>
            <person name="Girlanda M."/>
            <person name="Hayes R."/>
            <person name="Keri Z."/>
            <person name="LaButti K."/>
            <person name="Lipzen A."/>
            <person name="Lombard V."/>
            <person name="Magnuson J."/>
            <person name="Maillard F."/>
            <person name="Morin E."/>
            <person name="Murat C."/>
            <person name="Nolan M."/>
            <person name="Ohm R."/>
            <person name="Pangilinan J."/>
            <person name="Pereira M."/>
            <person name="Perotto S."/>
            <person name="Peter M."/>
            <person name="Riley R."/>
            <person name="Sitrit Y."/>
            <person name="Stielow B."/>
            <person name="Szollosi G."/>
            <person name="Zifcakova L."/>
            <person name="Stursova M."/>
            <person name="Spatafora J.W."/>
            <person name="Tedersoo L."/>
            <person name="Vaario L.-M."/>
            <person name="Yamada A."/>
            <person name="Yan M."/>
            <person name="Wang P."/>
            <person name="Xu J."/>
            <person name="Bruns T."/>
            <person name="Baldrian P."/>
            <person name="Vilgalys R."/>
            <person name="Henrissat B."/>
            <person name="Grigoriev I.V."/>
            <person name="Hibbett D."/>
            <person name="Nagy L.G."/>
            <person name="Martin F.M."/>
        </authorList>
    </citation>
    <scope>NUCLEOTIDE SEQUENCE</scope>
    <source>
        <strain evidence="3">Prilba</strain>
    </source>
</reference>
<evidence type="ECO:0000313" key="4">
    <source>
        <dbReference type="Proteomes" id="UP000759537"/>
    </source>
</evidence>
<feature type="region of interest" description="Disordered" evidence="1">
    <location>
        <begin position="80"/>
        <end position="102"/>
    </location>
</feature>
<dbReference type="InterPro" id="IPR001810">
    <property type="entry name" value="F-box_dom"/>
</dbReference>
<sequence>MKLPPEVYLNIAQHVERRADLCVLCLVSQAFRTAAEHVLYRKLDMSEPSSTIMLCQVLAEQPRLSRLVTALAIYLDEEGQLEGDNGGNPQEQGPSSSPSHSYWTSISNALRNTASLRSLRVHLDGGIPINYAWILDGCGFQLHTFHCDLAWDVHLVSFLTTQRELSDLYIADFDGDVPENVSISTHSLRQAHTLPRLSILDCTFTEAVGVLVPGRPVTHVKTCFSSSNRETRRVELALLLTDLRLSTQPIYSLTVADESYTSTFSLELLSSLVRAFGPTPQLSYLGPLALPVDGGERLIFYGHLGHLRELRSVELDVSEWEPPPVSFAALRGLAREIHLYAPFITTLVFMRDLEPTALRAVDGLWRLAGDIGVDTVWRTV</sequence>
<evidence type="ECO:0000256" key="1">
    <source>
        <dbReference type="SAM" id="MobiDB-lite"/>
    </source>
</evidence>
<protein>
    <recommendedName>
        <fullName evidence="2">F-box domain-containing protein</fullName>
    </recommendedName>
</protein>
<dbReference type="EMBL" id="WHVB01000050">
    <property type="protein sequence ID" value="KAF8465003.1"/>
    <property type="molecule type" value="Genomic_DNA"/>
</dbReference>
<evidence type="ECO:0000259" key="2">
    <source>
        <dbReference type="Pfam" id="PF12937"/>
    </source>
</evidence>
<evidence type="ECO:0000313" key="3">
    <source>
        <dbReference type="EMBL" id="KAF8465003.1"/>
    </source>
</evidence>
<dbReference type="Proteomes" id="UP000759537">
    <property type="component" value="Unassembled WGS sequence"/>
</dbReference>
<name>A0A9P5MNI2_9AGAM</name>
<dbReference type="OrthoDB" id="3188866at2759"/>
<dbReference type="AlphaFoldDB" id="A0A9P5MNI2"/>
<keyword evidence="4" id="KW-1185">Reference proteome</keyword>
<feature type="domain" description="F-box" evidence="2">
    <location>
        <begin position="2"/>
        <end position="45"/>
    </location>
</feature>
<reference evidence="3" key="2">
    <citation type="journal article" date="2020" name="Nat. Commun.">
        <title>Large-scale genome sequencing of mycorrhizal fungi provides insights into the early evolution of symbiotic traits.</title>
        <authorList>
            <person name="Miyauchi S."/>
            <person name="Kiss E."/>
            <person name="Kuo A."/>
            <person name="Drula E."/>
            <person name="Kohler A."/>
            <person name="Sanchez-Garcia M."/>
            <person name="Morin E."/>
            <person name="Andreopoulos B."/>
            <person name="Barry K.W."/>
            <person name="Bonito G."/>
            <person name="Buee M."/>
            <person name="Carver A."/>
            <person name="Chen C."/>
            <person name="Cichocki N."/>
            <person name="Clum A."/>
            <person name="Culley D."/>
            <person name="Crous P.W."/>
            <person name="Fauchery L."/>
            <person name="Girlanda M."/>
            <person name="Hayes R.D."/>
            <person name="Keri Z."/>
            <person name="LaButti K."/>
            <person name="Lipzen A."/>
            <person name="Lombard V."/>
            <person name="Magnuson J."/>
            <person name="Maillard F."/>
            <person name="Murat C."/>
            <person name="Nolan M."/>
            <person name="Ohm R.A."/>
            <person name="Pangilinan J."/>
            <person name="Pereira M.F."/>
            <person name="Perotto S."/>
            <person name="Peter M."/>
            <person name="Pfister S."/>
            <person name="Riley R."/>
            <person name="Sitrit Y."/>
            <person name="Stielow J.B."/>
            <person name="Szollosi G."/>
            <person name="Zifcakova L."/>
            <person name="Stursova M."/>
            <person name="Spatafora J.W."/>
            <person name="Tedersoo L."/>
            <person name="Vaario L.M."/>
            <person name="Yamada A."/>
            <person name="Yan M."/>
            <person name="Wang P."/>
            <person name="Xu J."/>
            <person name="Bruns T."/>
            <person name="Baldrian P."/>
            <person name="Vilgalys R."/>
            <person name="Dunand C."/>
            <person name="Henrissat B."/>
            <person name="Grigoriev I.V."/>
            <person name="Hibbett D."/>
            <person name="Nagy L.G."/>
            <person name="Martin F.M."/>
        </authorList>
    </citation>
    <scope>NUCLEOTIDE SEQUENCE</scope>
    <source>
        <strain evidence="3">Prilba</strain>
    </source>
</reference>
<organism evidence="3 4">
    <name type="scientific">Russula ochroleuca</name>
    <dbReference type="NCBI Taxonomy" id="152965"/>
    <lineage>
        <taxon>Eukaryota</taxon>
        <taxon>Fungi</taxon>
        <taxon>Dikarya</taxon>
        <taxon>Basidiomycota</taxon>
        <taxon>Agaricomycotina</taxon>
        <taxon>Agaricomycetes</taxon>
        <taxon>Russulales</taxon>
        <taxon>Russulaceae</taxon>
        <taxon>Russula</taxon>
    </lineage>
</organism>
<proteinExistence type="predicted"/>
<accession>A0A9P5MNI2</accession>
<dbReference type="Pfam" id="PF12937">
    <property type="entry name" value="F-box-like"/>
    <property type="match status" value="1"/>
</dbReference>